<accession>A0A8S9U8L9</accession>
<organism evidence="1 2">
    <name type="scientific">Phytophthora infestans</name>
    <name type="common">Potato late blight agent</name>
    <name type="synonym">Botrytis infestans</name>
    <dbReference type="NCBI Taxonomy" id="4787"/>
    <lineage>
        <taxon>Eukaryota</taxon>
        <taxon>Sar</taxon>
        <taxon>Stramenopiles</taxon>
        <taxon>Oomycota</taxon>
        <taxon>Peronosporomycetes</taxon>
        <taxon>Peronosporales</taxon>
        <taxon>Peronosporaceae</taxon>
        <taxon>Phytophthora</taxon>
    </lineage>
</organism>
<gene>
    <name evidence="1" type="ORF">GN958_ATG15563</name>
</gene>
<sequence length="210" mass="23228">ALVPGNSQRARLTALNAVERFAASENMTMETLYKLIGDDSTGKVLFLVLDKFGVFLAFKERSKGSLLSKNAVASYFGNNFTQLLGLWQVVCLQKIASVLDKYGLKRSTEFTHQAPPCTKKDLRLLTSAILSEATHDDDYKDAALMNLLWYLLGRSSDTMSLLKSQIAVYPGGWIYINFKRMKSASCQGASLFHERANFASCPIHTVAVAT</sequence>
<name>A0A8S9U8L9_PHYIN</name>
<feature type="non-terminal residue" evidence="1">
    <location>
        <position position="210"/>
    </location>
</feature>
<comment type="caution">
    <text evidence="1">The sequence shown here is derived from an EMBL/GenBank/DDBJ whole genome shotgun (WGS) entry which is preliminary data.</text>
</comment>
<dbReference type="EMBL" id="JAACNO010002188">
    <property type="protein sequence ID" value="KAF4135244.1"/>
    <property type="molecule type" value="Genomic_DNA"/>
</dbReference>
<evidence type="ECO:0000313" key="2">
    <source>
        <dbReference type="Proteomes" id="UP000704712"/>
    </source>
</evidence>
<proteinExistence type="predicted"/>
<evidence type="ECO:0000313" key="1">
    <source>
        <dbReference type="EMBL" id="KAF4135244.1"/>
    </source>
</evidence>
<protein>
    <submittedName>
        <fullName evidence="1">Uncharacterized protein</fullName>
    </submittedName>
</protein>
<dbReference type="AlphaFoldDB" id="A0A8S9U8L9"/>
<dbReference type="Proteomes" id="UP000704712">
    <property type="component" value="Unassembled WGS sequence"/>
</dbReference>
<reference evidence="1" key="1">
    <citation type="submission" date="2020-03" db="EMBL/GenBank/DDBJ databases">
        <title>Hybrid Assembly of Korean Phytophthora infestans isolates.</title>
        <authorList>
            <person name="Prokchorchik M."/>
            <person name="Lee Y."/>
            <person name="Seo J."/>
            <person name="Cho J.-H."/>
            <person name="Park Y.-E."/>
            <person name="Jang D.-C."/>
            <person name="Im J.-S."/>
            <person name="Choi J.-G."/>
            <person name="Park H.-J."/>
            <person name="Lee G.-B."/>
            <person name="Lee Y.-G."/>
            <person name="Hong S.-Y."/>
            <person name="Cho K."/>
            <person name="Sohn K.H."/>
        </authorList>
    </citation>
    <scope>NUCLEOTIDE SEQUENCE</scope>
    <source>
        <strain evidence="1">KR_2_A2</strain>
    </source>
</reference>